<dbReference type="InterPro" id="IPR017850">
    <property type="entry name" value="Alkaline_phosphatase_core_sf"/>
</dbReference>
<reference evidence="1 2" key="1">
    <citation type="journal article" date="2013" name="Environ. Microbiol.">
        <title>Complete genome, catabolic sub-proteomes and key-metabolites of Desulfobacula toluolica Tol2, a marine, aromatic compound-degrading, sulfate-reducing bacterium.</title>
        <authorList>
            <person name="Wohlbrand L."/>
            <person name="Jacob J.H."/>
            <person name="Kube M."/>
            <person name="Mussmann M."/>
            <person name="Jarling R."/>
            <person name="Beck A."/>
            <person name="Amann R."/>
            <person name="Wilkes H."/>
            <person name="Reinhardt R."/>
            <person name="Rabus R."/>
        </authorList>
    </citation>
    <scope>NUCLEOTIDE SEQUENCE [LARGE SCALE GENOMIC DNA]</scope>
    <source>
        <strain evidence="2">DSM 7467 / Tol2</strain>
    </source>
</reference>
<dbReference type="STRING" id="651182.TOL2_C28580"/>
<proteinExistence type="predicted"/>
<dbReference type="Gene3D" id="3.40.720.10">
    <property type="entry name" value="Alkaline Phosphatase, subunit A"/>
    <property type="match status" value="1"/>
</dbReference>
<dbReference type="EMBL" id="FO203503">
    <property type="protein sequence ID" value="CCK81018.1"/>
    <property type="molecule type" value="Genomic_DNA"/>
</dbReference>
<dbReference type="KEGG" id="dto:TOL2_C28580"/>
<dbReference type="PATRIC" id="fig|651182.5.peg.3391"/>
<dbReference type="OrthoDB" id="9769734at2"/>
<dbReference type="InterPro" id="IPR014060">
    <property type="entry name" value="PglZ"/>
</dbReference>
<dbReference type="NCBIfam" id="TIGR02687">
    <property type="entry name" value="BREX-1 system phosphatase PglZ type A"/>
    <property type="match status" value="1"/>
</dbReference>
<evidence type="ECO:0000313" key="2">
    <source>
        <dbReference type="Proteomes" id="UP000007347"/>
    </source>
</evidence>
<sequence>MTQIIKSLEKIFKKHRIVFWYDAKKELRKDYEELEFQDIEKIELNNNEFRVKHRILREEPDKKFLLYHEAEAPSDLDNWLLDVQLAFGEFRADQSALRLNELGLGIEFVDIVNDHAVFFNAAKRKEKLKKILASDDTQNAVRIKMLAVCAASEPRLDDILENLLSESAVKKDEKLKLIENSGLDAFLWNRLELSFGYTSDSPGIKDFTIRLFKSCYDMSLGNDSNLVPDALVFLKRWKDSVKHQKAFETLSKECADILAIEKDLQTRDIASLEEIDYFELVDLKILSDLVKSVVDQTVSSGDRERLIRKRKLSHWYKTYKALYQAIDYGARFIKFLDETEFAIESMDDGLTKYANYWYRLDQLYRKYIFHTRQSGQVSMLKALSDKVENMYSNNYLLTVNNNWQNQVDKCDCWGKTRIEFQRHFFQQQVVPFLNDKKKVFVIISDALRYEIGHELLSRIRQEDRFDAKISPMLTTLPSFTQLGMASLLPNKDIRFSDNHSTTVFVDGKSTQGTENRSKILQNAVSGAARAMRADELMGMNKTECRELFREHDVVYVYHNLIDDTGDKKESEGRVFNAAEDTLEALIKIIKKLVSANATNLLVTSDHGFIYQDRVLEDSDFLGTDISGIEALHRDRRFLLGKDLPQSTGMKCFTAKQAGIEGDMEIQIPKSINRLRLKGSGSRFVHGGATLQEVVVPVINIHKKRTSDISKVGIDIFSGSTSFITTGQFAVIFYQAQPVTDKVQSRSLRAGIYSKNNDLVSDCHNLNFEFTSENPRERELKIRFVLTQKADDQNEQEVYLRLEEKEPGTAYFKEYKSARYVIRRSFTSDFDF</sequence>
<keyword evidence="2" id="KW-1185">Reference proteome</keyword>
<dbReference type="Pfam" id="PF08665">
    <property type="entry name" value="PglZ"/>
    <property type="match status" value="1"/>
</dbReference>
<protein>
    <submittedName>
        <fullName evidence="1">Conserved uncharacterized protein</fullName>
    </submittedName>
</protein>
<dbReference type="Proteomes" id="UP000007347">
    <property type="component" value="Chromosome"/>
</dbReference>
<dbReference type="SUPFAM" id="SSF53649">
    <property type="entry name" value="Alkaline phosphatase-like"/>
    <property type="match status" value="1"/>
</dbReference>
<name>K0NLX4_DESTT</name>
<gene>
    <name evidence="1" type="ordered locus">TOL2_C28580</name>
</gene>
<dbReference type="AlphaFoldDB" id="K0NLX4"/>
<organism evidence="1 2">
    <name type="scientific">Desulfobacula toluolica (strain DSM 7467 / Tol2)</name>
    <dbReference type="NCBI Taxonomy" id="651182"/>
    <lineage>
        <taxon>Bacteria</taxon>
        <taxon>Pseudomonadati</taxon>
        <taxon>Thermodesulfobacteriota</taxon>
        <taxon>Desulfobacteria</taxon>
        <taxon>Desulfobacterales</taxon>
        <taxon>Desulfobacteraceae</taxon>
        <taxon>Desulfobacula</taxon>
    </lineage>
</organism>
<evidence type="ECO:0000313" key="1">
    <source>
        <dbReference type="EMBL" id="CCK81018.1"/>
    </source>
</evidence>
<dbReference type="HOGENOM" id="CLU_017500_0_0_7"/>
<accession>K0NLX4</accession>
<dbReference type="RefSeq" id="WP_014958229.1">
    <property type="nucleotide sequence ID" value="NC_018645.1"/>
</dbReference>